<name>A0ABP0SJC7_9DINO</name>
<evidence type="ECO:0000313" key="2">
    <source>
        <dbReference type="EMBL" id="CAK9112491.1"/>
    </source>
</evidence>
<organism evidence="2 3">
    <name type="scientific">Durusdinium trenchii</name>
    <dbReference type="NCBI Taxonomy" id="1381693"/>
    <lineage>
        <taxon>Eukaryota</taxon>
        <taxon>Sar</taxon>
        <taxon>Alveolata</taxon>
        <taxon>Dinophyceae</taxon>
        <taxon>Suessiales</taxon>
        <taxon>Symbiodiniaceae</taxon>
        <taxon>Durusdinium</taxon>
    </lineage>
</organism>
<dbReference type="Proteomes" id="UP001642464">
    <property type="component" value="Unassembled WGS sequence"/>
</dbReference>
<protein>
    <submittedName>
        <fullName evidence="2">Uncharacterized protein</fullName>
    </submittedName>
</protein>
<accession>A0ABP0SJC7</accession>
<evidence type="ECO:0000256" key="1">
    <source>
        <dbReference type="SAM" id="MobiDB-lite"/>
    </source>
</evidence>
<evidence type="ECO:0000313" key="3">
    <source>
        <dbReference type="Proteomes" id="UP001642464"/>
    </source>
</evidence>
<sequence length="128" mass="14190">MSSSARFHIRNQTKYKQQVSLDPPGGSHHFQFMVEPNQVMALNQSSVPPGTKISVVPPPTTDLQWNTPILNGQVRGASITITLKIDEGWVYNAGDLGFSHASFPVNPNLPLYAADINLHRGHHVQLRR</sequence>
<comment type="caution">
    <text evidence="2">The sequence shown here is derived from an EMBL/GenBank/DDBJ whole genome shotgun (WGS) entry which is preliminary data.</text>
</comment>
<dbReference type="EMBL" id="CAXAMM010043962">
    <property type="protein sequence ID" value="CAK9112491.1"/>
    <property type="molecule type" value="Genomic_DNA"/>
</dbReference>
<gene>
    <name evidence="2" type="ORF">SCF082_LOCUS52152</name>
</gene>
<feature type="region of interest" description="Disordered" evidence="1">
    <location>
        <begin position="1"/>
        <end position="21"/>
    </location>
</feature>
<proteinExistence type="predicted"/>
<reference evidence="2 3" key="1">
    <citation type="submission" date="2024-02" db="EMBL/GenBank/DDBJ databases">
        <authorList>
            <person name="Chen Y."/>
            <person name="Shah S."/>
            <person name="Dougan E. K."/>
            <person name="Thang M."/>
            <person name="Chan C."/>
        </authorList>
    </citation>
    <scope>NUCLEOTIDE SEQUENCE [LARGE SCALE GENOMIC DNA]</scope>
</reference>
<keyword evidence="3" id="KW-1185">Reference proteome</keyword>